<dbReference type="EMBL" id="AMPZ03000002">
    <property type="protein sequence ID" value="KAH9590389.1"/>
    <property type="molecule type" value="Genomic_DNA"/>
</dbReference>
<dbReference type="CTD" id="24588059"/>
<reference evidence="1" key="2">
    <citation type="journal article" date="2019" name="Gigascience">
        <title>High-quality Schistosoma haematobium genome achieved by single-molecule and long-range sequencing.</title>
        <authorList>
            <person name="Stroehlein A.J."/>
            <person name="Korhonen P.K."/>
            <person name="Chong T.M."/>
            <person name="Lim Y.L."/>
            <person name="Chan K.G."/>
            <person name="Webster B."/>
            <person name="Rollinson D."/>
            <person name="Brindley P.J."/>
            <person name="Gasser R.B."/>
            <person name="Young N.D."/>
        </authorList>
    </citation>
    <scope>NUCLEOTIDE SEQUENCE</scope>
</reference>
<evidence type="ECO:0000313" key="1">
    <source>
        <dbReference type="EMBL" id="KAH9590389.1"/>
    </source>
</evidence>
<reference evidence="1" key="4">
    <citation type="journal article" date="2022" name="PLoS Pathog.">
        <title>Chromosome-level genome of Schistosoma haematobium underpins genome-wide explorations of molecular variation.</title>
        <authorList>
            <person name="Stroehlein A.J."/>
            <person name="Korhonen P.K."/>
            <person name="Lee V.V."/>
            <person name="Ralph S.A."/>
            <person name="Mentink-Kane M."/>
            <person name="You H."/>
            <person name="McManus D.P."/>
            <person name="Tchuente L.T."/>
            <person name="Stothard J.R."/>
            <person name="Kaur P."/>
            <person name="Dudchenko O."/>
            <person name="Aiden E.L."/>
            <person name="Yang B."/>
            <person name="Yang H."/>
            <person name="Emery A.M."/>
            <person name="Webster B.L."/>
            <person name="Brindley P.J."/>
            <person name="Rollinson D."/>
            <person name="Chang B.C.H."/>
            <person name="Gasser R.B."/>
            <person name="Young N.D."/>
        </authorList>
    </citation>
    <scope>NUCLEOTIDE SEQUENCE</scope>
</reference>
<protein>
    <submittedName>
        <fullName evidence="1">Craniofacial development protein 2</fullName>
    </submittedName>
</protein>
<dbReference type="KEGG" id="shx:MS3_00003093"/>
<dbReference type="GeneID" id="24588059"/>
<evidence type="ECO:0000313" key="2">
    <source>
        <dbReference type="Proteomes" id="UP000471633"/>
    </source>
</evidence>
<dbReference type="Proteomes" id="UP000471633">
    <property type="component" value="Unassembled WGS sequence"/>
</dbReference>
<name>A0A922S209_SCHHA</name>
<proteinExistence type="predicted"/>
<dbReference type="Gene3D" id="3.60.10.10">
    <property type="entry name" value="Endonuclease/exonuclease/phosphatase"/>
    <property type="match status" value="1"/>
</dbReference>
<dbReference type="InterPro" id="IPR036691">
    <property type="entry name" value="Endo/exonu/phosph_ase_sf"/>
</dbReference>
<comment type="caution">
    <text evidence="1">The sequence shown here is derived from an EMBL/GenBank/DDBJ whole genome shotgun (WGS) entry which is preliminary data.</text>
</comment>
<keyword evidence="2" id="KW-1185">Reference proteome</keyword>
<reference evidence="1" key="1">
    <citation type="journal article" date="2012" name="Nat. Genet.">
        <title>Whole-genome sequence of Schistosoma haematobium.</title>
        <authorList>
            <person name="Young N.D."/>
            <person name="Jex A.R."/>
            <person name="Li B."/>
            <person name="Liu S."/>
            <person name="Yang L."/>
            <person name="Xiong Z."/>
            <person name="Li Y."/>
            <person name="Cantacessi C."/>
            <person name="Hall R.S."/>
            <person name="Xu X."/>
            <person name="Chen F."/>
            <person name="Wu X."/>
            <person name="Zerlotini A."/>
            <person name="Oliveira G."/>
            <person name="Hofmann A."/>
            <person name="Zhang G."/>
            <person name="Fang X."/>
            <person name="Kang Y."/>
            <person name="Campbell B.E."/>
            <person name="Loukas A."/>
            <person name="Ranganathan S."/>
            <person name="Rollinson D."/>
            <person name="Rinaldi G."/>
            <person name="Brindley P.J."/>
            <person name="Yang H."/>
            <person name="Wang J."/>
            <person name="Wang J."/>
            <person name="Gasser R.B."/>
        </authorList>
    </citation>
    <scope>NUCLEOTIDE SEQUENCE</scope>
</reference>
<sequence>MNVIQCDAPTNDRNDDNKDQLYEKLQLITAKYLGKDLAIRMGDLNAKVSMNNKGYEDIMGRHELGERDGNGQRFAILCAFNKLVIGGTIFPHKLIHKATLVSSDYITANQIDHICISKKFRSVGDVKTRRGANIDSNHHLMVTKMKLKLKKQWTTGETVLQRFNTTFLPDTGKLNELKIALNNRFQALQDLLKEETTMKDNWKGIKEAITSTCQEVLGHNKHHHEE</sequence>
<dbReference type="AlphaFoldDB" id="A0A922S209"/>
<gene>
    <name evidence="1" type="primary">CFDP2_14</name>
    <name evidence="1" type="ORF">MS3_00003093</name>
</gene>
<organism evidence="1 2">
    <name type="scientific">Schistosoma haematobium</name>
    <name type="common">Blood fluke</name>
    <dbReference type="NCBI Taxonomy" id="6185"/>
    <lineage>
        <taxon>Eukaryota</taxon>
        <taxon>Metazoa</taxon>
        <taxon>Spiralia</taxon>
        <taxon>Lophotrochozoa</taxon>
        <taxon>Platyhelminthes</taxon>
        <taxon>Trematoda</taxon>
        <taxon>Digenea</taxon>
        <taxon>Strigeidida</taxon>
        <taxon>Schistosomatoidea</taxon>
        <taxon>Schistosomatidae</taxon>
        <taxon>Schistosoma</taxon>
    </lineage>
</organism>
<dbReference type="RefSeq" id="XP_051070809.1">
    <property type="nucleotide sequence ID" value="XM_051210789.1"/>
</dbReference>
<reference evidence="1" key="3">
    <citation type="submission" date="2021-06" db="EMBL/GenBank/DDBJ databases">
        <title>Chromosome-level genome assembly for S. haematobium.</title>
        <authorList>
            <person name="Stroehlein A.J."/>
        </authorList>
    </citation>
    <scope>NUCLEOTIDE SEQUENCE</scope>
</reference>
<accession>A0A922S209</accession>